<feature type="non-terminal residue" evidence="6">
    <location>
        <position position="495"/>
    </location>
</feature>
<dbReference type="SUPFAM" id="SSF49503">
    <property type="entry name" value="Cupredoxins"/>
    <property type="match status" value="3"/>
</dbReference>
<accession>A0A3B0SNZ7</accession>
<organism evidence="6">
    <name type="scientific">hydrothermal vent metagenome</name>
    <dbReference type="NCBI Taxonomy" id="652676"/>
    <lineage>
        <taxon>unclassified sequences</taxon>
        <taxon>metagenomes</taxon>
        <taxon>ecological metagenomes</taxon>
    </lineage>
</organism>
<dbReference type="PANTHER" id="PTHR36507">
    <property type="entry name" value="BLL1555 PROTEIN"/>
    <property type="match status" value="1"/>
</dbReference>
<protein>
    <recommendedName>
        <fullName evidence="5">Plastocyanin-like domain-containing protein</fullName>
    </recommendedName>
</protein>
<dbReference type="GO" id="GO:0050421">
    <property type="term" value="F:nitrite reductase (NO-forming) activity"/>
    <property type="evidence" value="ECO:0007669"/>
    <property type="project" value="InterPro"/>
</dbReference>
<dbReference type="PRINTS" id="PR00695">
    <property type="entry name" value="CUNO2RDTASE"/>
</dbReference>
<evidence type="ECO:0000256" key="2">
    <source>
        <dbReference type="ARBA" id="ARBA00022737"/>
    </source>
</evidence>
<feature type="domain" description="Plastocyanin-like" evidence="5">
    <location>
        <begin position="137"/>
        <end position="228"/>
    </location>
</feature>
<proteinExistence type="predicted"/>
<evidence type="ECO:0000259" key="5">
    <source>
        <dbReference type="Pfam" id="PF07731"/>
    </source>
</evidence>
<gene>
    <name evidence="6" type="ORF">MNBD_ACTINO02-2754</name>
</gene>
<dbReference type="GO" id="GO:0005507">
    <property type="term" value="F:copper ion binding"/>
    <property type="evidence" value="ECO:0007669"/>
    <property type="project" value="InterPro"/>
</dbReference>
<dbReference type="EMBL" id="UOEK01000432">
    <property type="protein sequence ID" value="VAW08011.1"/>
    <property type="molecule type" value="Genomic_DNA"/>
</dbReference>
<keyword evidence="3" id="KW-0560">Oxidoreductase</keyword>
<dbReference type="InterPro" id="IPR052721">
    <property type="entry name" value="ET_Amicyanin"/>
</dbReference>
<dbReference type="InterPro" id="IPR001287">
    <property type="entry name" value="NO2-reductase_Cu"/>
</dbReference>
<sequence length="495" mass="52274">MNDRFWYKIWQAALLFAVIAMLAASLVVQASNVSSADVREILADHGLSDQGTSLEWPIDESIRPELTPIAELQSAPADEGHITYAPAVADPIARSDQRIFDVSIESVEGICPLDPASGTTTEMWGFRIAGDTEVTCGTPGPILRGRVGDVVNITFTNLAGNKKPHNIDFHAVTGQGGGAADLTVVPGETGTIQVRLLYPGAFMYHCAYGDVPSHIAHGMYGMFIVDPEVPLPEVDAEWAIMQGEWYVGEPDANGVAPYNPAAVLDEDATFVTFNGRTDALTGDNTLTMNVGERARIYFVNHGLALNSNFHPIGSQWDLVYPEAATHSANRVIRGSQTTLVSAGGGTVVELDALVPSTILLVDHALGRTFYKGALGTIVVSGDEQPELFNVLQAATAATGGETSTVTTTTVSEAAVGAEVSIPEGAFDPANAANAFDPLDLSIKVGTTVKWTNDDALAHTVTSGMSDGMVGTPDGFFDSGFLMPGDTYSHTFNDPG</sequence>
<evidence type="ECO:0000256" key="1">
    <source>
        <dbReference type="ARBA" id="ARBA00022723"/>
    </source>
</evidence>
<name>A0A3B0SNZ7_9ZZZZ</name>
<dbReference type="InterPro" id="IPR011706">
    <property type="entry name" value="Cu-oxidase_C"/>
</dbReference>
<evidence type="ECO:0000256" key="4">
    <source>
        <dbReference type="ARBA" id="ARBA00023008"/>
    </source>
</evidence>
<dbReference type="CDD" id="cd04208">
    <property type="entry name" value="CuRO_2_CuNIR"/>
    <property type="match status" value="1"/>
</dbReference>
<dbReference type="Gene3D" id="2.60.40.420">
    <property type="entry name" value="Cupredoxins - blue copper proteins"/>
    <property type="match status" value="3"/>
</dbReference>
<dbReference type="AlphaFoldDB" id="A0A3B0SNZ7"/>
<dbReference type="PANTHER" id="PTHR36507:SF1">
    <property type="entry name" value="BLL1555 PROTEIN"/>
    <property type="match status" value="1"/>
</dbReference>
<reference evidence="6" key="1">
    <citation type="submission" date="2018-06" db="EMBL/GenBank/DDBJ databases">
        <authorList>
            <person name="Zhirakovskaya E."/>
        </authorList>
    </citation>
    <scope>NUCLEOTIDE SEQUENCE</scope>
</reference>
<keyword evidence="4" id="KW-0186">Copper</keyword>
<evidence type="ECO:0000313" key="6">
    <source>
        <dbReference type="EMBL" id="VAW08011.1"/>
    </source>
</evidence>
<keyword evidence="2" id="KW-0677">Repeat</keyword>
<dbReference type="InterPro" id="IPR008972">
    <property type="entry name" value="Cupredoxin"/>
</dbReference>
<keyword evidence="1" id="KW-0479">Metal-binding</keyword>
<evidence type="ECO:0000256" key="3">
    <source>
        <dbReference type="ARBA" id="ARBA00023002"/>
    </source>
</evidence>
<dbReference type="Pfam" id="PF07731">
    <property type="entry name" value="Cu-oxidase_2"/>
    <property type="match status" value="1"/>
</dbReference>